<evidence type="ECO:0000313" key="3">
    <source>
        <dbReference type="EMBL" id="KAK2170542.1"/>
    </source>
</evidence>
<name>A0AAD9NHJ9_9ANNE</name>
<reference evidence="3" key="1">
    <citation type="journal article" date="2023" name="Mol. Biol. Evol.">
        <title>Third-Generation Sequencing Reveals the Adaptive Role of the Epigenome in Three Deep-Sea Polychaetes.</title>
        <authorList>
            <person name="Perez M."/>
            <person name="Aroh O."/>
            <person name="Sun Y."/>
            <person name="Lan Y."/>
            <person name="Juniper S.K."/>
            <person name="Young C.R."/>
            <person name="Angers B."/>
            <person name="Qian P.Y."/>
        </authorList>
    </citation>
    <scope>NUCLEOTIDE SEQUENCE</scope>
    <source>
        <strain evidence="3">P08H-3</strain>
    </source>
</reference>
<feature type="region of interest" description="Disordered" evidence="2">
    <location>
        <begin position="943"/>
        <end position="971"/>
    </location>
</feature>
<evidence type="ECO:0000256" key="1">
    <source>
        <dbReference type="SAM" id="Coils"/>
    </source>
</evidence>
<dbReference type="AlphaFoldDB" id="A0AAD9NHJ9"/>
<dbReference type="PANTHER" id="PTHR47615:SF1">
    <property type="entry name" value="COILED-COIL DOMAIN-CONTAINING PROTEIN 158"/>
    <property type="match status" value="1"/>
</dbReference>
<proteinExistence type="predicted"/>
<protein>
    <submittedName>
        <fullName evidence="3">Uncharacterized protein</fullName>
    </submittedName>
</protein>
<evidence type="ECO:0000256" key="2">
    <source>
        <dbReference type="SAM" id="MobiDB-lite"/>
    </source>
</evidence>
<sequence>MMAHNTDNELYFYWLGDGVRPLSQPEASVILSQYEPLLQTLEASPLPLPMPPSQAVPNYMDLSATGVSTSLRALADISAEQKAIDEMRHQLDAQTREADKLSRGLRSDGGFRYSTSQSLLDRLDIPMTRPSSSTFGHNFVDASVGAEDLQYLTRSQLERELLESRKELSNLRNQMVESIGVSEKQKQHFRSAIEELKGKLQEAVIRKDTLLDAKKCETAGQEAMIFKLQQTIDHLEQSNRRQEELILDLTRKQESVQREHYVMDMSLNQLRSVLTEQEQRRGRAFYEGEPISSQNATMLVRVVEKCIQEMATELDLKNTTIMQLRHEVDDIRIISDEKLRLITIEHQERMSELQTAHEKQLEMATERSHGSKQQVAALQQQLQSLQHHMEQQISLKEQYITDIGERLRCVQDEFEAERRRWKEKREALEMACDESQRELSLIKKEREEDIRRTAILESRYTDMQKAIVKLEKDAEMVSNQKVALLEQDKLYKQERSSSCSIVSNIEQEGKVKAAEETRSMSTQLSAVSEKCYKLSVDLEFTKSQYDNLKEKYDDLKVEYTKIKEQLHSAHINKSHQNELCQAHTAELERLAQERDKYIQMLEDKNREISDLKATREKLTIQLEEREKNYLSLQQQHEKFADNITVGTKSQKELQEERDGLLKRINEKIIETEELRHARDSLDEKVRQKENDITELRKTNTRLEEELREIKLKFEQTSRDKESVVDELRKSRYDVSCLREDVTTLQRQLEEKQGNMGKEIIKLTHRLKETCSRFHGRELFSFTKAMDHDLKLARKALKAQEHVDGKAVKVADKMQKEVTVKRSQIDSLQSRIRWLEECMEMNEKEKKVLKEESEKLSRTVKKSGEQTDRLRAELQDYIRKNSSLRDKVNKMEAALEKAAVKNAASQAKVEQYEQDLARLKLKHQLEKKEIERGQQAMTNLQKLPMTSKKMYTRSRSKEHVLDDGEEKSTKSYKENKGIEEDLKALMIEMKDILSTQTLQRQDGCKTDNIMDTYPRYNHSSHEKAAHCLDTMPTHQDEDKRIAEELLAKYNHLYASTEYDFPYPVKPIIDHKNKHQTASELLLSKYDDDTCEWYGMDDKSYVSECSELHEIRYDTDNYTMNEITQDSEGFLEPTKHPISPCEGLMPDRQTQELCKRLEKKIDNLSKLGGHLEKENKEMTKMMKDQDRKLKKVKNQLVH</sequence>
<comment type="caution">
    <text evidence="3">The sequence shown here is derived from an EMBL/GenBank/DDBJ whole genome shotgun (WGS) entry which is preliminary data.</text>
</comment>
<dbReference type="EMBL" id="JAODUP010000002">
    <property type="protein sequence ID" value="KAK2170542.1"/>
    <property type="molecule type" value="Genomic_DNA"/>
</dbReference>
<dbReference type="Proteomes" id="UP001208570">
    <property type="component" value="Unassembled WGS sequence"/>
</dbReference>
<organism evidence="3 4">
    <name type="scientific">Paralvinella palmiformis</name>
    <dbReference type="NCBI Taxonomy" id="53620"/>
    <lineage>
        <taxon>Eukaryota</taxon>
        <taxon>Metazoa</taxon>
        <taxon>Spiralia</taxon>
        <taxon>Lophotrochozoa</taxon>
        <taxon>Annelida</taxon>
        <taxon>Polychaeta</taxon>
        <taxon>Sedentaria</taxon>
        <taxon>Canalipalpata</taxon>
        <taxon>Terebellida</taxon>
        <taxon>Terebelliformia</taxon>
        <taxon>Alvinellidae</taxon>
        <taxon>Paralvinella</taxon>
    </lineage>
</organism>
<feature type="coiled-coil region" evidence="1">
    <location>
        <begin position="154"/>
        <end position="259"/>
    </location>
</feature>
<evidence type="ECO:0000313" key="4">
    <source>
        <dbReference type="Proteomes" id="UP001208570"/>
    </source>
</evidence>
<dbReference type="Pfam" id="PF15921">
    <property type="entry name" value="CCDC158"/>
    <property type="match status" value="1"/>
</dbReference>
<feature type="compositionally biased region" description="Basic residues" evidence="2">
    <location>
        <begin position="1186"/>
        <end position="1196"/>
    </location>
</feature>
<feature type="compositionally biased region" description="Basic and acidic residues" evidence="2">
    <location>
        <begin position="954"/>
        <end position="971"/>
    </location>
</feature>
<feature type="coiled-coil region" evidence="1">
    <location>
        <begin position="810"/>
        <end position="928"/>
    </location>
</feature>
<gene>
    <name evidence="3" type="ORF">LSH36_2g07032</name>
</gene>
<dbReference type="InterPro" id="IPR031809">
    <property type="entry name" value="CCDC158"/>
</dbReference>
<feature type="compositionally biased region" description="Basic and acidic residues" evidence="2">
    <location>
        <begin position="1166"/>
        <end position="1185"/>
    </location>
</feature>
<keyword evidence="1" id="KW-0175">Coiled coil</keyword>
<feature type="region of interest" description="Disordered" evidence="2">
    <location>
        <begin position="1166"/>
        <end position="1196"/>
    </location>
</feature>
<accession>A0AAD9NHJ9</accession>
<keyword evidence="4" id="KW-1185">Reference proteome</keyword>
<dbReference type="PANTHER" id="PTHR47615">
    <property type="entry name" value="COILED-COIL DOMAIN-CONTAINING PROTEIN 158"/>
    <property type="match status" value="1"/>
</dbReference>
<feature type="coiled-coil region" evidence="1">
    <location>
        <begin position="77"/>
        <end position="104"/>
    </location>
</feature>
<feature type="coiled-coil region" evidence="1">
    <location>
        <begin position="538"/>
        <end position="754"/>
    </location>
</feature>
<feature type="coiled-coil region" evidence="1">
    <location>
        <begin position="375"/>
        <end position="487"/>
    </location>
</feature>